<dbReference type="PANTHER" id="PTHR30050">
    <property type="entry name" value="CHROMOSOMAL REPLICATION INITIATOR PROTEIN DNAA"/>
    <property type="match status" value="1"/>
</dbReference>
<dbReference type="Pfam" id="PF08299">
    <property type="entry name" value="Bac_DnaA_C"/>
    <property type="match status" value="1"/>
</dbReference>
<dbReference type="InterPro" id="IPR010921">
    <property type="entry name" value="Trp_repressor/repl_initiator"/>
</dbReference>
<dbReference type="SUPFAM" id="SSF48295">
    <property type="entry name" value="TrpR-like"/>
    <property type="match status" value="1"/>
</dbReference>
<feature type="domain" description="Chromosomal replication initiator DnaA C-terminal" evidence="1">
    <location>
        <begin position="48"/>
        <end position="116"/>
    </location>
</feature>
<proteinExistence type="predicted"/>
<protein>
    <recommendedName>
        <fullName evidence="1">Chromosomal replication initiator DnaA C-terminal domain-containing protein</fullName>
    </recommendedName>
</protein>
<evidence type="ECO:0000259" key="1">
    <source>
        <dbReference type="SMART" id="SM00760"/>
    </source>
</evidence>
<dbReference type="GO" id="GO:0005524">
    <property type="term" value="F:ATP binding"/>
    <property type="evidence" value="ECO:0007669"/>
    <property type="project" value="InterPro"/>
</dbReference>
<dbReference type="EMBL" id="AP023095">
    <property type="protein sequence ID" value="BCE56383.1"/>
    <property type="molecule type" value="Genomic_DNA"/>
</dbReference>
<accession>A0A809ZZP8</accession>
<gene>
    <name evidence="2" type="ORF">XF5B_38950</name>
</gene>
<dbReference type="GO" id="GO:0043565">
    <property type="term" value="F:sequence-specific DNA binding"/>
    <property type="evidence" value="ECO:0007669"/>
    <property type="project" value="InterPro"/>
</dbReference>
<dbReference type="GO" id="GO:0006275">
    <property type="term" value="P:regulation of DNA replication"/>
    <property type="evidence" value="ECO:0007669"/>
    <property type="project" value="InterPro"/>
</dbReference>
<reference evidence="2" key="1">
    <citation type="submission" date="2020-05" db="EMBL/GenBank/DDBJ databases">
        <title>Complete genome sequence of Bradyrhizobium diazoefficiens XF5 isolated from soybean nodule.</title>
        <authorList>
            <person name="Noda R."/>
            <person name="Kakizaki K."/>
            <person name="Minamisawa K."/>
        </authorList>
    </citation>
    <scope>NUCLEOTIDE SEQUENCE</scope>
    <source>
        <strain evidence="2">XF5</strain>
    </source>
</reference>
<dbReference type="SMART" id="SM00760">
    <property type="entry name" value="Bac_DnaA_C"/>
    <property type="match status" value="1"/>
</dbReference>
<dbReference type="AlphaFoldDB" id="A0A809ZZP8"/>
<sequence length="151" mass="16425">MSGTIEAPGGRLGSIISELAQWASPDLINLSHAIIEMVERRGSAKQPSLKQIKEAVAAVAGVSVEDLSSERRDRDVKRPRKVAMALCKHMTLAGYRRIGKAFERDLTAAQRACRQLEPLIAFAGKTMSPDAAIGDWARLMLANYEHIVGAD</sequence>
<dbReference type="GO" id="GO:0006270">
    <property type="term" value="P:DNA replication initiation"/>
    <property type="evidence" value="ECO:0007669"/>
    <property type="project" value="InterPro"/>
</dbReference>
<dbReference type="InterPro" id="IPR013159">
    <property type="entry name" value="DnaA_C"/>
</dbReference>
<organism evidence="2">
    <name type="scientific">Bradyrhizobium diazoefficiens</name>
    <dbReference type="NCBI Taxonomy" id="1355477"/>
    <lineage>
        <taxon>Bacteria</taxon>
        <taxon>Pseudomonadati</taxon>
        <taxon>Pseudomonadota</taxon>
        <taxon>Alphaproteobacteria</taxon>
        <taxon>Hyphomicrobiales</taxon>
        <taxon>Nitrobacteraceae</taxon>
        <taxon>Bradyrhizobium</taxon>
    </lineage>
</organism>
<name>A0A809ZZP8_9BRAD</name>
<dbReference type="Gene3D" id="1.10.1750.10">
    <property type="match status" value="1"/>
</dbReference>
<dbReference type="PANTHER" id="PTHR30050:SF4">
    <property type="entry name" value="ATP-BINDING PROTEIN RV3427C IN INSERTION SEQUENCE-RELATED"/>
    <property type="match status" value="1"/>
</dbReference>
<evidence type="ECO:0000313" key="2">
    <source>
        <dbReference type="EMBL" id="BCE56383.1"/>
    </source>
</evidence>